<evidence type="ECO:0000256" key="5">
    <source>
        <dbReference type="ARBA" id="ARBA00022692"/>
    </source>
</evidence>
<feature type="transmembrane region" description="Helical" evidence="9">
    <location>
        <begin position="21"/>
        <end position="39"/>
    </location>
</feature>
<feature type="transmembrane region" description="Helical" evidence="9">
    <location>
        <begin position="232"/>
        <end position="252"/>
    </location>
</feature>
<feature type="domain" description="Major facilitator superfamily (MFS) profile" evidence="10">
    <location>
        <begin position="6"/>
        <end position="415"/>
    </location>
</feature>
<reference evidence="11 12" key="1">
    <citation type="submission" date="2020-03" db="EMBL/GenBank/DDBJ databases">
        <title>Genomic Encyclopedia of Type Strains, Phase III (KMG-III): the genomes of soil and plant-associated and newly described type strains.</title>
        <authorList>
            <person name="Whitman W."/>
        </authorList>
    </citation>
    <scope>NUCLEOTIDE SEQUENCE [LARGE SCALE GENOMIC DNA]</scope>
    <source>
        <strain evidence="11 12">CECT 8804</strain>
    </source>
</reference>
<keyword evidence="3" id="KW-0813">Transport</keyword>
<organism evidence="11 12">
    <name type="scientific">Sphingomonas vulcanisoli</name>
    <dbReference type="NCBI Taxonomy" id="1658060"/>
    <lineage>
        <taxon>Bacteria</taxon>
        <taxon>Pseudomonadati</taxon>
        <taxon>Pseudomonadota</taxon>
        <taxon>Alphaproteobacteria</taxon>
        <taxon>Sphingomonadales</taxon>
        <taxon>Sphingomonadaceae</taxon>
        <taxon>Sphingomonas</taxon>
    </lineage>
</organism>
<dbReference type="InterPro" id="IPR036259">
    <property type="entry name" value="MFS_trans_sf"/>
</dbReference>
<feature type="transmembrane region" description="Helical" evidence="9">
    <location>
        <begin position="392"/>
        <end position="410"/>
    </location>
</feature>
<sequence length="421" mass="44500">MTRVRSILGGAAGNLVEWFDWYVYSAFSLYFAPVFFPGGDPAAQFLKTASVFWAGFLMRPIGGWLMGRIGDRHGRRTALALSVGMMGGGSLLLAATPGYAQIGAAAPALLLIARMLQGLSLGGEYGAAATYLSEVAEPERRGFWSSFQYVTLYGGQLLALGLILGMQASGIGEAALASWGWRVAFVVGAALAFGIFWLRRGLAESPDFVAEPKAEKKAGGIAVLWRDHRRGVLIAFGLAMGSNVIFYTFTTYMQKYLVVTSGFPKDIASRICAGATFLAILAQPPLGALSDRIGRKPLQYAFGFGGLLLTVPIMVAIGRTHDAGAAFGLMLCALAIISCSTATNAALKAELFPVHVRVLGVGLPYALSQSLFGGSAETLALALKGAGHEVLYFYYASAMAGVALIAAFYLRESAPRLTGKT</sequence>
<keyword evidence="5 9" id="KW-0812">Transmembrane</keyword>
<comment type="similarity">
    <text evidence="2">Belongs to the major facilitator superfamily. Metabolite:H+ Symporter (MHS) family (TC 2.A.1.6) family.</text>
</comment>
<dbReference type="RefSeq" id="WP_341786362.1">
    <property type="nucleotide sequence ID" value="NZ_JAAOZC010000008.1"/>
</dbReference>
<dbReference type="PROSITE" id="PS00217">
    <property type="entry name" value="SUGAR_TRANSPORT_2"/>
    <property type="match status" value="1"/>
</dbReference>
<keyword evidence="12" id="KW-1185">Reference proteome</keyword>
<evidence type="ECO:0000256" key="3">
    <source>
        <dbReference type="ARBA" id="ARBA00022448"/>
    </source>
</evidence>
<dbReference type="PROSITE" id="PS50850">
    <property type="entry name" value="MFS"/>
    <property type="match status" value="1"/>
</dbReference>
<evidence type="ECO:0000313" key="11">
    <source>
        <dbReference type="EMBL" id="NIJ09101.1"/>
    </source>
</evidence>
<dbReference type="PANTHER" id="PTHR43528">
    <property type="entry name" value="ALPHA-KETOGLUTARATE PERMEASE"/>
    <property type="match status" value="1"/>
</dbReference>
<feature type="transmembrane region" description="Helical" evidence="9">
    <location>
        <begin position="179"/>
        <end position="198"/>
    </location>
</feature>
<evidence type="ECO:0000256" key="2">
    <source>
        <dbReference type="ARBA" id="ARBA00008240"/>
    </source>
</evidence>
<feature type="transmembrane region" description="Helical" evidence="9">
    <location>
        <begin position="45"/>
        <end position="66"/>
    </location>
</feature>
<keyword evidence="4" id="KW-1003">Cell membrane</keyword>
<dbReference type="Pfam" id="PF07690">
    <property type="entry name" value="MFS_1"/>
    <property type="match status" value="1"/>
</dbReference>
<feature type="transmembrane region" description="Helical" evidence="9">
    <location>
        <begin position="354"/>
        <end position="372"/>
    </location>
</feature>
<dbReference type="PANTHER" id="PTHR43528:SF1">
    <property type="entry name" value="ALPHA-KETOGLUTARATE PERMEASE"/>
    <property type="match status" value="1"/>
</dbReference>
<dbReference type="InterPro" id="IPR011701">
    <property type="entry name" value="MFS"/>
</dbReference>
<feature type="transmembrane region" description="Helical" evidence="9">
    <location>
        <begin position="143"/>
        <end position="167"/>
    </location>
</feature>
<dbReference type="InterPro" id="IPR020846">
    <property type="entry name" value="MFS_dom"/>
</dbReference>
<comment type="subcellular location">
    <subcellularLocation>
        <location evidence="1">Cell membrane</location>
        <topology evidence="1">Multi-pass membrane protein</topology>
    </subcellularLocation>
</comment>
<dbReference type="EMBL" id="JAAOZC010000008">
    <property type="protein sequence ID" value="NIJ09101.1"/>
    <property type="molecule type" value="Genomic_DNA"/>
</dbReference>
<dbReference type="PROSITE" id="PS00216">
    <property type="entry name" value="SUGAR_TRANSPORT_1"/>
    <property type="match status" value="1"/>
</dbReference>
<protein>
    <submittedName>
        <fullName evidence="11">MHS family alpha-ketoglutarate permease-like MFS transporter</fullName>
    </submittedName>
</protein>
<comment type="caution">
    <text evidence="11">The sequence shown here is derived from an EMBL/GenBank/DDBJ whole genome shotgun (WGS) entry which is preliminary data.</text>
</comment>
<feature type="transmembrane region" description="Helical" evidence="9">
    <location>
        <begin position="267"/>
        <end position="286"/>
    </location>
</feature>
<evidence type="ECO:0000259" key="10">
    <source>
        <dbReference type="PROSITE" id="PS50850"/>
    </source>
</evidence>
<keyword evidence="8 9" id="KW-0472">Membrane</keyword>
<evidence type="ECO:0000256" key="4">
    <source>
        <dbReference type="ARBA" id="ARBA00022475"/>
    </source>
</evidence>
<feature type="transmembrane region" description="Helical" evidence="9">
    <location>
        <begin position="102"/>
        <end position="122"/>
    </location>
</feature>
<evidence type="ECO:0000256" key="7">
    <source>
        <dbReference type="ARBA" id="ARBA00022989"/>
    </source>
</evidence>
<dbReference type="Proteomes" id="UP000727456">
    <property type="component" value="Unassembled WGS sequence"/>
</dbReference>
<feature type="transmembrane region" description="Helical" evidence="9">
    <location>
        <begin position="78"/>
        <end position="96"/>
    </location>
</feature>
<keyword evidence="6" id="KW-0769">Symport</keyword>
<dbReference type="InterPro" id="IPR051084">
    <property type="entry name" value="H+-coupled_symporters"/>
</dbReference>
<dbReference type="Gene3D" id="1.20.1250.20">
    <property type="entry name" value="MFS general substrate transporter like domains"/>
    <property type="match status" value="2"/>
</dbReference>
<keyword evidence="7 9" id="KW-1133">Transmembrane helix</keyword>
<feature type="transmembrane region" description="Helical" evidence="9">
    <location>
        <begin position="323"/>
        <end position="347"/>
    </location>
</feature>
<evidence type="ECO:0000313" key="12">
    <source>
        <dbReference type="Proteomes" id="UP000727456"/>
    </source>
</evidence>
<gene>
    <name evidence="11" type="ORF">FHS31_002733</name>
</gene>
<accession>A0ABX0TZQ1</accession>
<feature type="transmembrane region" description="Helical" evidence="9">
    <location>
        <begin position="298"/>
        <end position="317"/>
    </location>
</feature>
<name>A0ABX0TZQ1_9SPHN</name>
<evidence type="ECO:0000256" key="1">
    <source>
        <dbReference type="ARBA" id="ARBA00004651"/>
    </source>
</evidence>
<dbReference type="InterPro" id="IPR005829">
    <property type="entry name" value="Sugar_transporter_CS"/>
</dbReference>
<evidence type="ECO:0000256" key="8">
    <source>
        <dbReference type="ARBA" id="ARBA00023136"/>
    </source>
</evidence>
<evidence type="ECO:0000256" key="6">
    <source>
        <dbReference type="ARBA" id="ARBA00022847"/>
    </source>
</evidence>
<evidence type="ECO:0000256" key="9">
    <source>
        <dbReference type="SAM" id="Phobius"/>
    </source>
</evidence>
<dbReference type="SUPFAM" id="SSF103473">
    <property type="entry name" value="MFS general substrate transporter"/>
    <property type="match status" value="1"/>
</dbReference>
<proteinExistence type="inferred from homology"/>